<keyword evidence="1" id="KW-0732">Signal</keyword>
<accession>A0ABY9RJJ3</accession>
<feature type="chain" id="PRO_5046527283" evidence="1">
    <location>
        <begin position="24"/>
        <end position="174"/>
    </location>
</feature>
<gene>
    <name evidence="2" type="ORF">RF679_03785</name>
</gene>
<feature type="signal peptide" evidence="1">
    <location>
        <begin position="1"/>
        <end position="23"/>
    </location>
</feature>
<evidence type="ECO:0000313" key="3">
    <source>
        <dbReference type="Proteomes" id="UP001181355"/>
    </source>
</evidence>
<protein>
    <submittedName>
        <fullName evidence="2">Uncharacterized protein</fullName>
    </submittedName>
</protein>
<dbReference type="EMBL" id="CP133720">
    <property type="protein sequence ID" value="WMW81408.1"/>
    <property type="molecule type" value="Genomic_DNA"/>
</dbReference>
<sequence>MFLSRIKIGLVTALMMVSAVAYGHRFHAGITDVSMNPRSGNTEIVHTLMAHDVEALLENLYQRQFDLSDPDDVEVFKKYFEKQFYILNPQKEKLKITWLGLRVDPNNVFIYQEIENQKVKSDFVIHQAVLTDFLADQVNTLNYSDGNNKAVQTLTFHRNQRELSLAELARASTP</sequence>
<dbReference type="Proteomes" id="UP001181355">
    <property type="component" value="Chromosome"/>
</dbReference>
<evidence type="ECO:0000256" key="1">
    <source>
        <dbReference type="SAM" id="SignalP"/>
    </source>
</evidence>
<dbReference type="InterPro" id="IPR046525">
    <property type="entry name" value="DUF6702"/>
</dbReference>
<proteinExistence type="predicted"/>
<dbReference type="Pfam" id="PF20420">
    <property type="entry name" value="DUF6702"/>
    <property type="match status" value="1"/>
</dbReference>
<evidence type="ECO:0000313" key="2">
    <source>
        <dbReference type="EMBL" id="WMW81408.1"/>
    </source>
</evidence>
<dbReference type="RefSeq" id="WP_309482887.1">
    <property type="nucleotide sequence ID" value="NZ_CP133720.1"/>
</dbReference>
<reference evidence="2" key="1">
    <citation type="submission" date="2023-09" db="EMBL/GenBank/DDBJ databases">
        <title>Undibacterium sp. 20NA77.5 isolated from freshwater.</title>
        <authorList>
            <person name="Le V."/>
            <person name="Ko S.-R."/>
            <person name="Ahn C.-Y."/>
            <person name="Oh H.-M."/>
        </authorList>
    </citation>
    <scope>NUCLEOTIDE SEQUENCE</scope>
    <source>
        <strain evidence="2">20NA77.5</strain>
    </source>
</reference>
<name>A0ABY9RJJ3_9BURK</name>
<keyword evidence="3" id="KW-1185">Reference proteome</keyword>
<organism evidence="2 3">
    <name type="scientific">Undibacterium cyanobacteriorum</name>
    <dbReference type="NCBI Taxonomy" id="3073561"/>
    <lineage>
        <taxon>Bacteria</taxon>
        <taxon>Pseudomonadati</taxon>
        <taxon>Pseudomonadota</taxon>
        <taxon>Betaproteobacteria</taxon>
        <taxon>Burkholderiales</taxon>
        <taxon>Oxalobacteraceae</taxon>
        <taxon>Undibacterium</taxon>
    </lineage>
</organism>